<dbReference type="AlphaFoldDB" id="A0AAN7FXI3"/>
<dbReference type="Proteomes" id="UP001324115">
    <property type="component" value="Unassembled WGS sequence"/>
</dbReference>
<evidence type="ECO:0008006" key="3">
    <source>
        <dbReference type="Google" id="ProtNLM"/>
    </source>
</evidence>
<dbReference type="PANTHER" id="PTHR47851:SF1">
    <property type="entry name" value="OS06G0588700 PROTEIN"/>
    <property type="match status" value="1"/>
</dbReference>
<organism evidence="1 2">
    <name type="scientific">Quercus rubra</name>
    <name type="common">Northern red oak</name>
    <name type="synonym">Quercus borealis</name>
    <dbReference type="NCBI Taxonomy" id="3512"/>
    <lineage>
        <taxon>Eukaryota</taxon>
        <taxon>Viridiplantae</taxon>
        <taxon>Streptophyta</taxon>
        <taxon>Embryophyta</taxon>
        <taxon>Tracheophyta</taxon>
        <taxon>Spermatophyta</taxon>
        <taxon>Magnoliopsida</taxon>
        <taxon>eudicotyledons</taxon>
        <taxon>Gunneridae</taxon>
        <taxon>Pentapetalae</taxon>
        <taxon>rosids</taxon>
        <taxon>fabids</taxon>
        <taxon>Fagales</taxon>
        <taxon>Fagaceae</taxon>
        <taxon>Quercus</taxon>
    </lineage>
</organism>
<accession>A0AAN7FXI3</accession>
<comment type="caution">
    <text evidence="1">The sequence shown here is derived from an EMBL/GenBank/DDBJ whole genome shotgun (WGS) entry which is preliminary data.</text>
</comment>
<reference evidence="1 2" key="1">
    <citation type="journal article" date="2023" name="G3 (Bethesda)">
        <title>A haplotype-resolved chromosome-scale genome for Quercus rubra L. provides insights into the genetics of adaptive traits for red oak species.</title>
        <authorList>
            <person name="Kapoor B."/>
            <person name="Jenkins J."/>
            <person name="Schmutz J."/>
            <person name="Zhebentyayeva T."/>
            <person name="Kuelheim C."/>
            <person name="Coggeshall M."/>
            <person name="Heim C."/>
            <person name="Lasky J.R."/>
            <person name="Leites L."/>
            <person name="Islam-Faridi N."/>
            <person name="Romero-Severson J."/>
            <person name="DeLeo V.L."/>
            <person name="Lucas S.M."/>
            <person name="Lazic D."/>
            <person name="Gailing O."/>
            <person name="Carlson J."/>
            <person name="Staton M."/>
        </authorList>
    </citation>
    <scope>NUCLEOTIDE SEQUENCE [LARGE SCALE GENOMIC DNA]</scope>
    <source>
        <strain evidence="1">Pseudo-F2</strain>
    </source>
</reference>
<proteinExistence type="predicted"/>
<keyword evidence="2" id="KW-1185">Reference proteome</keyword>
<sequence>MGLPSQNSSNGNRPNTHFSKKGWTNIIAAFEKKTRKEYPRVLWNKLKERTIVATDEWWERKLMIPEAAKFREKGLENVDLLDIMFKDITTTGDLAWALTSVGLPDDLETPKEGKGKKGGITLQLIQQLSRICDVVELRNSTCSVEPSSTIRNVMERVYTLDGIENGSELYLMAACIFQKRENKEMLVMIEEPYLQL</sequence>
<dbReference type="EMBL" id="JAXUIC010000002">
    <property type="protein sequence ID" value="KAK4600362.1"/>
    <property type="molecule type" value="Genomic_DNA"/>
</dbReference>
<gene>
    <name evidence="1" type="ORF">RGQ29_010139</name>
</gene>
<name>A0AAN7FXI3_QUERU</name>
<dbReference type="PANTHER" id="PTHR47851">
    <property type="entry name" value="OS06G0588700 PROTEIN-RELATED"/>
    <property type="match status" value="1"/>
</dbReference>
<evidence type="ECO:0000313" key="1">
    <source>
        <dbReference type="EMBL" id="KAK4600362.1"/>
    </source>
</evidence>
<evidence type="ECO:0000313" key="2">
    <source>
        <dbReference type="Proteomes" id="UP001324115"/>
    </source>
</evidence>
<protein>
    <recommendedName>
        <fullName evidence="3">Myb/SANT-like domain-containing protein</fullName>
    </recommendedName>
</protein>